<accession>A0A813SV01</accession>
<organism evidence="1 2">
    <name type="scientific">Brachionus calyciflorus</name>
    <dbReference type="NCBI Taxonomy" id="104777"/>
    <lineage>
        <taxon>Eukaryota</taxon>
        <taxon>Metazoa</taxon>
        <taxon>Spiralia</taxon>
        <taxon>Gnathifera</taxon>
        <taxon>Rotifera</taxon>
        <taxon>Eurotatoria</taxon>
        <taxon>Monogononta</taxon>
        <taxon>Pseudotrocha</taxon>
        <taxon>Ploima</taxon>
        <taxon>Brachionidae</taxon>
        <taxon>Brachionus</taxon>
    </lineage>
</organism>
<sequence length="219" mass="25803">MEEEIVEKLIEKKRKSKGKRRSSFADEALRLINMSGYQAEESDQRQKLETMIDAQYDFIQEQLNILNNKMNSSNKMATKSAAALKKTEEEQENKLLQITSINLFDKPKGYELLTKDHKEFLDSHDINEEYLKKFLRELKKRLIVKSCSIMKENEKMMENRQFMFYNNDSRTKRISRSSRSSFASSSFSNSLKQVAENRDMIDIVLDFFNTKYGDEVLTN</sequence>
<reference evidence="1" key="1">
    <citation type="submission" date="2021-02" db="EMBL/GenBank/DDBJ databases">
        <authorList>
            <person name="Nowell W R."/>
        </authorList>
    </citation>
    <scope>NUCLEOTIDE SEQUENCE</scope>
    <source>
        <strain evidence="1">Ploen Becks lab</strain>
    </source>
</reference>
<dbReference type="AlphaFoldDB" id="A0A813SV01"/>
<dbReference type="EMBL" id="CAJNOC010000762">
    <property type="protein sequence ID" value="CAF0800276.1"/>
    <property type="molecule type" value="Genomic_DNA"/>
</dbReference>
<name>A0A813SV01_9BILA</name>
<gene>
    <name evidence="1" type="ORF">OXX778_LOCUS6432</name>
</gene>
<evidence type="ECO:0000313" key="2">
    <source>
        <dbReference type="Proteomes" id="UP000663879"/>
    </source>
</evidence>
<keyword evidence="2" id="KW-1185">Reference proteome</keyword>
<evidence type="ECO:0000313" key="1">
    <source>
        <dbReference type="EMBL" id="CAF0800276.1"/>
    </source>
</evidence>
<proteinExistence type="predicted"/>
<protein>
    <submittedName>
        <fullName evidence="1">Uncharacterized protein</fullName>
    </submittedName>
</protein>
<comment type="caution">
    <text evidence="1">The sequence shown here is derived from an EMBL/GenBank/DDBJ whole genome shotgun (WGS) entry which is preliminary data.</text>
</comment>
<dbReference type="Proteomes" id="UP000663879">
    <property type="component" value="Unassembled WGS sequence"/>
</dbReference>
<dbReference type="OrthoDB" id="10484863at2759"/>